<evidence type="ECO:0000313" key="4">
    <source>
        <dbReference type="Proteomes" id="UP000019116"/>
    </source>
</evidence>
<dbReference type="Gramene" id="TraesLAC7D03G04248450.1">
    <property type="protein sequence ID" value="TraesLAC7D03G04248450.1"/>
    <property type="gene ID" value="TraesLAC7D03G04248450"/>
</dbReference>
<dbReference type="Gramene" id="TraesNOR7D03G04350150.1">
    <property type="protein sequence ID" value="TraesNOR7D03G04350150.1"/>
    <property type="gene ID" value="TraesNOR7D03G04350150"/>
</dbReference>
<dbReference type="GO" id="GO:0016747">
    <property type="term" value="F:acyltransferase activity, transferring groups other than amino-acyl groups"/>
    <property type="evidence" value="ECO:0007669"/>
    <property type="project" value="UniProtKB-ARBA"/>
</dbReference>
<dbReference type="Gramene" id="TraesCS7D02G090900.1">
    <property type="protein sequence ID" value="TraesCS7D02G090900.1"/>
    <property type="gene ID" value="TraesCS7D02G090900"/>
</dbReference>
<dbReference type="InterPro" id="IPR051504">
    <property type="entry name" value="Plant_metabolite_acyltrans"/>
</dbReference>
<dbReference type="Gramene" id="TraesLDM7D03G04307720.1">
    <property type="protein sequence ID" value="TraesLDM7D03G04307720.1"/>
    <property type="gene ID" value="TraesLDM7D03G04307720"/>
</dbReference>
<reference evidence="3" key="1">
    <citation type="submission" date="2018-08" db="EMBL/GenBank/DDBJ databases">
        <authorList>
            <person name="Rossello M."/>
        </authorList>
    </citation>
    <scope>NUCLEOTIDE SEQUENCE [LARGE SCALE GENOMIC DNA]</scope>
    <source>
        <strain evidence="3">cv. Chinese Spring</strain>
    </source>
</reference>
<dbReference type="Gramene" id="TraesARI7D03G04376640.1">
    <property type="protein sequence ID" value="TraesARI7D03G04376640.1"/>
    <property type="gene ID" value="TraesARI7D03G04376640"/>
</dbReference>
<dbReference type="PANTHER" id="PTHR31625">
    <property type="match status" value="1"/>
</dbReference>
<dbReference type="Proteomes" id="UP000019116">
    <property type="component" value="Chromosome 7D"/>
</dbReference>
<dbReference type="Gramene" id="TraesWEE_scaffold_145554_01G000200.1">
    <property type="protein sequence ID" value="TraesWEE_scaffold_145554_01G000200.1"/>
    <property type="gene ID" value="TraesWEE_scaffold_145554_01G000200"/>
</dbReference>
<evidence type="ECO:0000256" key="1">
    <source>
        <dbReference type="ARBA" id="ARBA00022679"/>
    </source>
</evidence>
<reference evidence="3" key="2">
    <citation type="submission" date="2018-10" db="UniProtKB">
        <authorList>
            <consortium name="EnsemblPlants"/>
        </authorList>
    </citation>
    <scope>IDENTIFICATION</scope>
</reference>
<dbReference type="OrthoDB" id="670084at2759"/>
<dbReference type="SMR" id="A0A3B6TKB4"/>
<dbReference type="Gramene" id="TraesCLE_scaffold_088677_01G000500.1">
    <property type="protein sequence ID" value="TraesCLE_scaffold_088677_01G000500.1"/>
    <property type="gene ID" value="TraesCLE_scaffold_088677_01G000500"/>
</dbReference>
<dbReference type="Gramene" id="TraesCAD_scaffold_116841_01G000400.1">
    <property type="protein sequence ID" value="TraesCAD_scaffold_116841_01G000400.1"/>
    <property type="gene ID" value="TraesCAD_scaffold_116841_01G000400"/>
</dbReference>
<keyword evidence="4" id="KW-1185">Reference proteome</keyword>
<accession>A0A3B6TKB4</accession>
<dbReference type="Gene3D" id="3.30.559.10">
    <property type="entry name" value="Chloramphenicol acetyltransferase-like domain"/>
    <property type="match status" value="2"/>
</dbReference>
<proteinExistence type="predicted"/>
<evidence type="ECO:0000256" key="2">
    <source>
        <dbReference type="ARBA" id="ARBA00023315"/>
    </source>
</evidence>
<sequence length="349" mass="37629">MGGADDMRRLAREEEHDTEAFSQLVPDLDVAQLPARVLAVQVTRPAAGHGAVAVGVTILHAVADGQAVWQFMRAWSTASRAGAAALVGLVPPPTFDRSPILQHPIAAELSRTFLRFFAPALPLLRSPPSTSSTVDTAPQIRRTFVLTADQIRSLKQQCVPQSGQSLPPASTYVTISSLVWASIVRAKSMDHADDTHFMVAADCRRRLRPAPGEGYFGNCIRPCFARANVGELRGEGGVARAAAAIRERVREDLERTSDPLEGMERVLDVVRGVPRERLTSVASSHRFMAYETDFGWGAPSRVELVSMFAAELVTLLGAKQAGAVQVSVALRRHLMEAFAANFLALAGSS</sequence>
<dbReference type="Pfam" id="PF02458">
    <property type="entry name" value="Transferase"/>
    <property type="match status" value="1"/>
</dbReference>
<dbReference type="Gramene" id="TraesKAR7D01G0042110.1">
    <property type="protein sequence ID" value="cds.TraesKAR7D01G0042110.1"/>
    <property type="gene ID" value="TraesKAR7D01G0042110"/>
</dbReference>
<keyword evidence="1" id="KW-0808">Transferase</keyword>
<dbReference type="AlphaFoldDB" id="A0A3B6TKB4"/>
<keyword evidence="2" id="KW-0012">Acyltransferase</keyword>
<dbReference type="Gramene" id="TraesSTA7D03G04295160.1">
    <property type="protein sequence ID" value="TraesSTA7D03G04295160.1"/>
    <property type="gene ID" value="TraesSTA7D03G04295160"/>
</dbReference>
<dbReference type="Gramene" id="TraesCS7D03G0207400.1">
    <property type="protein sequence ID" value="TraesCS7D03G0207400.1.CDS"/>
    <property type="gene ID" value="TraesCS7D03G0207400"/>
</dbReference>
<dbReference type="SUPFAM" id="SSF52777">
    <property type="entry name" value="CoA-dependent acyltransferases"/>
    <property type="match status" value="1"/>
</dbReference>
<dbReference type="Gramene" id="TraesROB_scaffold_070891_01G000200.1">
    <property type="protein sequence ID" value="TraesROB_scaffold_070891_01G000200.1"/>
    <property type="gene ID" value="TraesROB_scaffold_070891_01G000200"/>
</dbReference>
<protein>
    <submittedName>
        <fullName evidence="3">Uncharacterized protein</fullName>
    </submittedName>
</protein>
<dbReference type="InterPro" id="IPR023213">
    <property type="entry name" value="CAT-like_dom_sf"/>
</dbReference>
<evidence type="ECO:0000313" key="3">
    <source>
        <dbReference type="EnsemblPlants" id="TraesCS7D02G090900.1"/>
    </source>
</evidence>
<dbReference type="EnsemblPlants" id="TraesCS7D02G090900.1">
    <property type="protein sequence ID" value="TraesCS7D02G090900.1"/>
    <property type="gene ID" value="TraesCS7D02G090900"/>
</dbReference>
<name>A0A3B6TKB4_WHEAT</name>
<dbReference type="Gramene" id="TraesJAG7D03G04284830.1">
    <property type="protein sequence ID" value="TraesJAG7D03G04284830.1"/>
    <property type="gene ID" value="TraesJAG7D03G04284830"/>
</dbReference>
<dbReference type="OMA" id="ERCMAVY"/>
<organism evidence="3">
    <name type="scientific">Triticum aestivum</name>
    <name type="common">Wheat</name>
    <dbReference type="NCBI Taxonomy" id="4565"/>
    <lineage>
        <taxon>Eukaryota</taxon>
        <taxon>Viridiplantae</taxon>
        <taxon>Streptophyta</taxon>
        <taxon>Embryophyta</taxon>
        <taxon>Tracheophyta</taxon>
        <taxon>Spermatophyta</taxon>
        <taxon>Magnoliopsida</taxon>
        <taxon>Liliopsida</taxon>
        <taxon>Poales</taxon>
        <taxon>Poaceae</taxon>
        <taxon>BOP clade</taxon>
        <taxon>Pooideae</taxon>
        <taxon>Triticodae</taxon>
        <taxon>Triticeae</taxon>
        <taxon>Triticinae</taxon>
        <taxon>Triticum</taxon>
    </lineage>
</organism>
<dbReference type="Gramene" id="TraesJUL7D03G04345190.1">
    <property type="protein sequence ID" value="TraesJUL7D03G04345190.1"/>
    <property type="gene ID" value="TraesJUL7D03G04345190"/>
</dbReference>
<dbReference type="Gramene" id="TraesMAC7D03G04293960.1">
    <property type="protein sequence ID" value="TraesMAC7D03G04293960.1"/>
    <property type="gene ID" value="TraesMAC7D03G04293960"/>
</dbReference>